<name>A0ABD3N224_9STRA</name>
<feature type="compositionally biased region" description="Polar residues" evidence="2">
    <location>
        <begin position="187"/>
        <end position="203"/>
    </location>
</feature>
<dbReference type="SUPFAM" id="SSF54236">
    <property type="entry name" value="Ubiquitin-like"/>
    <property type="match status" value="1"/>
</dbReference>
<evidence type="ECO:0000313" key="4">
    <source>
        <dbReference type="EMBL" id="KAL3770154.1"/>
    </source>
</evidence>
<feature type="compositionally biased region" description="Polar residues" evidence="2">
    <location>
        <begin position="274"/>
        <end position="285"/>
    </location>
</feature>
<dbReference type="Gene3D" id="2.40.240.130">
    <property type="match status" value="1"/>
</dbReference>
<evidence type="ECO:0000256" key="2">
    <source>
        <dbReference type="SAM" id="MobiDB-lite"/>
    </source>
</evidence>
<keyword evidence="5" id="KW-1185">Reference proteome</keyword>
<sequence length="310" mass="33307">MSTIRYFLPEDGDTEESPNVFLAPKSQRAGYPPLLSQIKNAFPLPGIYHFRFKTPIIPGTDRDKNAIAVWMDCVEESEPVPTWQGAVIAKVSRVTVEDYDESFDGGGEYARAESNVSTGGYSSSRSSMSKPQSTPNFSHQSSDSLLDAFDEPTAPAAPSGNLLDAHPPAPAPPASGGSLLDMDHIAPSSTASGYNSSGANTPTPHDELLNMTAPMPGVANHQQQQQQRPAPMQGQYPMQGMNASMPQQRMGMMPPPQGMGMQQMQQQQMQQQQFNQSRGPASSSNGAGGKNAFDQFSGNSLDPLGNLKWS</sequence>
<dbReference type="InterPro" id="IPR038207">
    <property type="entry name" value="DIX_dom_sf"/>
</dbReference>
<dbReference type="GO" id="GO:0016055">
    <property type="term" value="P:Wnt signaling pathway"/>
    <property type="evidence" value="ECO:0007669"/>
    <property type="project" value="UniProtKB-KW"/>
</dbReference>
<feature type="region of interest" description="Disordered" evidence="2">
    <location>
        <begin position="104"/>
        <end position="310"/>
    </location>
</feature>
<dbReference type="PANTHER" id="PTHR42509">
    <property type="entry name" value="DIX DOMAIN-CONTAINING PROTEIN"/>
    <property type="match status" value="1"/>
</dbReference>
<dbReference type="AlphaFoldDB" id="A0ABD3N224"/>
<dbReference type="PANTHER" id="PTHR42509:SF1">
    <property type="entry name" value="DIX DOMAIN-CONTAINING PROTEIN"/>
    <property type="match status" value="1"/>
</dbReference>
<feature type="compositionally biased region" description="Low complexity" evidence="2">
    <location>
        <begin position="245"/>
        <end position="273"/>
    </location>
</feature>
<dbReference type="InterPro" id="IPR001158">
    <property type="entry name" value="DIX"/>
</dbReference>
<dbReference type="EMBL" id="JALLPJ020001317">
    <property type="protein sequence ID" value="KAL3770154.1"/>
    <property type="molecule type" value="Genomic_DNA"/>
</dbReference>
<evidence type="ECO:0000313" key="5">
    <source>
        <dbReference type="Proteomes" id="UP001530400"/>
    </source>
</evidence>
<gene>
    <name evidence="4" type="ORF">ACHAWO_007745</name>
</gene>
<evidence type="ECO:0000256" key="1">
    <source>
        <dbReference type="ARBA" id="ARBA00022687"/>
    </source>
</evidence>
<evidence type="ECO:0000259" key="3">
    <source>
        <dbReference type="Pfam" id="PF00778"/>
    </source>
</evidence>
<protein>
    <recommendedName>
        <fullName evidence="3">DIX domain-containing protein</fullName>
    </recommendedName>
</protein>
<proteinExistence type="predicted"/>
<accession>A0ABD3N224</accession>
<dbReference type="Proteomes" id="UP001530400">
    <property type="component" value="Unassembled WGS sequence"/>
</dbReference>
<dbReference type="Pfam" id="PF00778">
    <property type="entry name" value="DIX"/>
    <property type="match status" value="1"/>
</dbReference>
<comment type="caution">
    <text evidence="4">The sequence shown here is derived from an EMBL/GenBank/DDBJ whole genome shotgun (WGS) entry which is preliminary data.</text>
</comment>
<reference evidence="4 5" key="1">
    <citation type="submission" date="2024-10" db="EMBL/GenBank/DDBJ databases">
        <title>Updated reference genomes for cyclostephanoid diatoms.</title>
        <authorList>
            <person name="Roberts W.R."/>
            <person name="Alverson A.J."/>
        </authorList>
    </citation>
    <scope>NUCLEOTIDE SEQUENCE [LARGE SCALE GENOMIC DNA]</scope>
    <source>
        <strain evidence="4 5">AJA010-31</strain>
    </source>
</reference>
<feature type="compositionally biased region" description="Polar residues" evidence="2">
    <location>
        <begin position="134"/>
        <end position="144"/>
    </location>
</feature>
<keyword evidence="1" id="KW-0879">Wnt signaling pathway</keyword>
<organism evidence="4 5">
    <name type="scientific">Cyclotella atomus</name>
    <dbReference type="NCBI Taxonomy" id="382360"/>
    <lineage>
        <taxon>Eukaryota</taxon>
        <taxon>Sar</taxon>
        <taxon>Stramenopiles</taxon>
        <taxon>Ochrophyta</taxon>
        <taxon>Bacillariophyta</taxon>
        <taxon>Coscinodiscophyceae</taxon>
        <taxon>Thalassiosirophycidae</taxon>
        <taxon>Stephanodiscales</taxon>
        <taxon>Stephanodiscaceae</taxon>
        <taxon>Cyclotella</taxon>
    </lineage>
</organism>
<dbReference type="InterPro" id="IPR029071">
    <property type="entry name" value="Ubiquitin-like_domsf"/>
</dbReference>
<feature type="compositionally biased region" description="Low complexity" evidence="2">
    <location>
        <begin position="113"/>
        <end position="133"/>
    </location>
</feature>
<feature type="domain" description="DIX" evidence="3">
    <location>
        <begin position="33"/>
        <end position="91"/>
    </location>
</feature>